<evidence type="ECO:0000256" key="2">
    <source>
        <dbReference type="ARBA" id="ARBA00022475"/>
    </source>
</evidence>
<dbReference type="KEGG" id="tna:CTN_1554"/>
<accession>B9K9U7</accession>
<organism evidence="14 15">
    <name type="scientific">Thermotoga neapolitana (strain ATCC 49049 / DSM 4359 / NBRC 107923 / NS-E)</name>
    <dbReference type="NCBI Taxonomy" id="309803"/>
    <lineage>
        <taxon>Bacteria</taxon>
        <taxon>Thermotogati</taxon>
        <taxon>Thermotogota</taxon>
        <taxon>Thermotogae</taxon>
        <taxon>Thermotogales</taxon>
        <taxon>Thermotogaceae</taxon>
        <taxon>Thermotoga</taxon>
    </lineage>
</organism>
<keyword evidence="4 11" id="KW-0812">Transmembrane</keyword>
<dbReference type="Pfam" id="PF00672">
    <property type="entry name" value="HAMP"/>
    <property type="match status" value="1"/>
</dbReference>
<dbReference type="Pfam" id="PF00015">
    <property type="entry name" value="MCPsignal"/>
    <property type="match status" value="1"/>
</dbReference>
<proteinExistence type="inferred from homology"/>
<dbReference type="Pfam" id="PF02743">
    <property type="entry name" value="dCache_1"/>
    <property type="match status" value="1"/>
</dbReference>
<feature type="domain" description="Methyl-accepting transducer" evidence="12">
    <location>
        <begin position="402"/>
        <end position="638"/>
    </location>
</feature>
<feature type="coiled-coil region" evidence="10">
    <location>
        <begin position="410"/>
        <end position="468"/>
    </location>
</feature>
<keyword evidence="10" id="KW-0175">Coiled coil</keyword>
<dbReference type="InterPro" id="IPR003660">
    <property type="entry name" value="HAMP_dom"/>
</dbReference>
<dbReference type="Proteomes" id="UP000000445">
    <property type="component" value="Chromosome"/>
</dbReference>
<dbReference type="eggNOG" id="COG0840">
    <property type="taxonomic scope" value="Bacteria"/>
</dbReference>
<dbReference type="SMART" id="SM00304">
    <property type="entry name" value="HAMP"/>
    <property type="match status" value="1"/>
</dbReference>
<keyword evidence="6 11" id="KW-0472">Membrane</keyword>
<protein>
    <submittedName>
        <fullName evidence="14">Methyl-accepting chemotaxis sensory transducer</fullName>
    </submittedName>
</protein>
<evidence type="ECO:0000313" key="15">
    <source>
        <dbReference type="Proteomes" id="UP000000445"/>
    </source>
</evidence>
<feature type="transmembrane region" description="Helical" evidence="11">
    <location>
        <begin position="34"/>
        <end position="54"/>
    </location>
</feature>
<evidence type="ECO:0000256" key="3">
    <source>
        <dbReference type="ARBA" id="ARBA00022500"/>
    </source>
</evidence>
<evidence type="ECO:0000313" key="14">
    <source>
        <dbReference type="EMBL" id="ACM23730.1"/>
    </source>
</evidence>
<evidence type="ECO:0000259" key="12">
    <source>
        <dbReference type="PROSITE" id="PS50111"/>
    </source>
</evidence>
<evidence type="ECO:0000256" key="6">
    <source>
        <dbReference type="ARBA" id="ARBA00023136"/>
    </source>
</evidence>
<evidence type="ECO:0000256" key="11">
    <source>
        <dbReference type="SAM" id="Phobius"/>
    </source>
</evidence>
<dbReference type="HOGENOM" id="CLU_000445_107_19_0"/>
<feature type="transmembrane region" description="Helical" evidence="11">
    <location>
        <begin position="307"/>
        <end position="328"/>
    </location>
</feature>
<dbReference type="AlphaFoldDB" id="B9K9U7"/>
<dbReference type="CDD" id="cd12913">
    <property type="entry name" value="PDC1_MCP_like"/>
    <property type="match status" value="1"/>
</dbReference>
<sequence>MPVSFPVIIFSSRHTYQQRRCDSIMKNLPVFWKIFLSILLIIVVLVGVSTYFILDKRAHVMKSSEDTLLSQAVNSADIFWNFIRGYTQLADLLASNENVKGAFENANNEEEWMIKLFRSVVKSYPDITFVYAGYRDKRMYLIPETELPAGYDPTQRPWYKSAVSNPDRVVITDPYADAATGQTIITVARAIKTDGNIVGVVGIDFDISRLSETIFANSKKLGYESGVINERGIVVLHSNPELVGLDVSGTDFYRNWSSKGERGVSRFRYEKFSSDYLIAGFRRLENGWIFFNTVPESVLMSSVNRDLLTTSISVGGIIVVVLILATMISRRYIAHPISLMAKVSEKIASGDLTVQFDYKSRDELGKLSNALNHMVNALKGLVIQIHEEAKLLKDAASQVAAASEETSATVEELSAQIDTVNSNVNNASAAIEEMTSGVEEVAASAQNVANSSQRLNEEASKVNELIKEGQKAIENISNIISQTREKANTTSSVVDRLSESAKNIGEIVETINSIAEQTNLLALNAAIEAARAGEAGRGFAVVADEIRKLAEESRNATQNITEILKGIMEESLQAKSATDETVQIVEQASQQSEIVSEKFKMILESITNMSHMIESLAASAQEQSAASEEMSSAMDGASKSMLNIVDQMNEVTESVRQQAETIANIAKTAEKLDEMAERLVESVSRLKVE</sequence>
<dbReference type="GO" id="GO:0005886">
    <property type="term" value="C:plasma membrane"/>
    <property type="evidence" value="ECO:0007669"/>
    <property type="project" value="UniProtKB-SubCell"/>
</dbReference>
<evidence type="ECO:0000256" key="1">
    <source>
        <dbReference type="ARBA" id="ARBA00004651"/>
    </source>
</evidence>
<dbReference type="EMBL" id="CP000916">
    <property type="protein sequence ID" value="ACM23730.1"/>
    <property type="molecule type" value="Genomic_DNA"/>
</dbReference>
<reference evidence="14 15" key="1">
    <citation type="journal article" date="2009" name="Biosci. Biotechnol. Biochem.">
        <title>WeGAS: a web-based microbial genome annotation system.</title>
        <authorList>
            <person name="Lee D."/>
            <person name="Seo H."/>
            <person name="Park C."/>
            <person name="Park K."/>
        </authorList>
    </citation>
    <scope>NUCLEOTIDE SEQUENCE [LARGE SCALE GENOMIC DNA]</scope>
    <source>
        <strain evidence="15">ATCC 49049 / DSM 4359 / NBRC 107923 / NS-E</strain>
    </source>
</reference>
<dbReference type="SMART" id="SM00283">
    <property type="entry name" value="MA"/>
    <property type="match status" value="1"/>
</dbReference>
<dbReference type="GO" id="GO:0006935">
    <property type="term" value="P:chemotaxis"/>
    <property type="evidence" value="ECO:0007669"/>
    <property type="project" value="UniProtKB-KW"/>
</dbReference>
<dbReference type="CDD" id="cd11386">
    <property type="entry name" value="MCP_signal"/>
    <property type="match status" value="1"/>
</dbReference>
<evidence type="ECO:0000259" key="13">
    <source>
        <dbReference type="PROSITE" id="PS50885"/>
    </source>
</evidence>
<evidence type="ECO:0000256" key="10">
    <source>
        <dbReference type="SAM" id="Coils"/>
    </source>
</evidence>
<dbReference type="InterPro" id="IPR033479">
    <property type="entry name" value="dCache_1"/>
</dbReference>
<dbReference type="STRING" id="309803.CTN_1554"/>
<comment type="subcellular location">
    <subcellularLocation>
        <location evidence="1">Cell membrane</location>
        <topology evidence="1">Multi-pass membrane protein</topology>
    </subcellularLocation>
</comment>
<evidence type="ECO:0000256" key="5">
    <source>
        <dbReference type="ARBA" id="ARBA00022989"/>
    </source>
</evidence>
<comment type="similarity">
    <text evidence="8">Belongs to the methyl-accepting chemotaxis (MCP) protein family.</text>
</comment>
<keyword evidence="7 9" id="KW-0807">Transducer</keyword>
<keyword evidence="3" id="KW-0145">Chemotaxis</keyword>
<dbReference type="Gene3D" id="1.10.8.500">
    <property type="entry name" value="HAMP domain in histidine kinase"/>
    <property type="match status" value="1"/>
</dbReference>
<dbReference type="PROSITE" id="PS50885">
    <property type="entry name" value="HAMP"/>
    <property type="match status" value="1"/>
</dbReference>
<dbReference type="PANTHER" id="PTHR32089">
    <property type="entry name" value="METHYL-ACCEPTING CHEMOTAXIS PROTEIN MCPB"/>
    <property type="match status" value="1"/>
</dbReference>
<dbReference type="FunFam" id="1.10.287.950:FF:000001">
    <property type="entry name" value="Methyl-accepting chemotaxis sensory transducer"/>
    <property type="match status" value="1"/>
</dbReference>
<dbReference type="SUPFAM" id="SSF58104">
    <property type="entry name" value="Methyl-accepting chemotaxis protein (MCP) signaling domain"/>
    <property type="match status" value="1"/>
</dbReference>
<dbReference type="SUPFAM" id="SSF103190">
    <property type="entry name" value="Sensory domain-like"/>
    <property type="match status" value="1"/>
</dbReference>
<dbReference type="PANTHER" id="PTHR32089:SF112">
    <property type="entry name" value="LYSOZYME-LIKE PROTEIN-RELATED"/>
    <property type="match status" value="1"/>
</dbReference>
<dbReference type="Gene3D" id="3.30.450.20">
    <property type="entry name" value="PAS domain"/>
    <property type="match status" value="2"/>
</dbReference>
<dbReference type="GO" id="GO:0007165">
    <property type="term" value="P:signal transduction"/>
    <property type="evidence" value="ECO:0007669"/>
    <property type="project" value="UniProtKB-KW"/>
</dbReference>
<keyword evidence="5 11" id="KW-1133">Transmembrane helix</keyword>
<dbReference type="CDD" id="cd06225">
    <property type="entry name" value="HAMP"/>
    <property type="match status" value="1"/>
</dbReference>
<dbReference type="PROSITE" id="PS50111">
    <property type="entry name" value="CHEMOTAXIS_TRANSDUC_2"/>
    <property type="match status" value="1"/>
</dbReference>
<evidence type="ECO:0000256" key="7">
    <source>
        <dbReference type="ARBA" id="ARBA00023224"/>
    </source>
</evidence>
<keyword evidence="2" id="KW-1003">Cell membrane</keyword>
<dbReference type="InterPro" id="IPR004089">
    <property type="entry name" value="MCPsignal_dom"/>
</dbReference>
<dbReference type="InterPro" id="IPR029151">
    <property type="entry name" value="Sensor-like_sf"/>
</dbReference>
<feature type="domain" description="HAMP" evidence="13">
    <location>
        <begin position="331"/>
        <end position="383"/>
    </location>
</feature>
<evidence type="ECO:0000256" key="8">
    <source>
        <dbReference type="ARBA" id="ARBA00029447"/>
    </source>
</evidence>
<evidence type="ECO:0000256" key="9">
    <source>
        <dbReference type="PROSITE-ProRule" id="PRU00284"/>
    </source>
</evidence>
<evidence type="ECO:0000256" key="4">
    <source>
        <dbReference type="ARBA" id="ARBA00022692"/>
    </source>
</evidence>
<dbReference type="Gene3D" id="1.10.287.950">
    <property type="entry name" value="Methyl-accepting chemotaxis protein"/>
    <property type="match status" value="1"/>
</dbReference>
<keyword evidence="15" id="KW-1185">Reference proteome</keyword>
<gene>
    <name evidence="14" type="ordered locus">CTN_1554</name>
</gene>
<name>B9K9U7_THENN</name>